<dbReference type="EMBL" id="AP025739">
    <property type="protein sequence ID" value="BDI31723.1"/>
    <property type="molecule type" value="Genomic_DNA"/>
</dbReference>
<dbReference type="AlphaFoldDB" id="A0A402D158"/>
<protein>
    <submittedName>
        <fullName evidence="1">Uncharacterized protein</fullName>
    </submittedName>
</protein>
<gene>
    <name evidence="1" type="ORF">CCAX7_37740</name>
</gene>
<proteinExistence type="predicted"/>
<evidence type="ECO:0000313" key="2">
    <source>
        <dbReference type="Proteomes" id="UP000287394"/>
    </source>
</evidence>
<sequence>MGSSQRNKSVEAYFLGEKFQIERVGTDGDLKLFHQKLVELDGQVDAFGLGGTDMHIYAAGKRYTFRQIEKLASAAVKTPVVDGSGLKNTLERETVQYLQREGIVDFAHSKVLLVSAVDRFGMAEALDATGASVVYGDMMFGLGVPIALRSLGAVNKAAKVLLPLVVQMPFSWLYPTGEKQNTITPKWTNFYDEANVIAGDFPYIRRYMPETLAGKIVLTNTTTAEDVEALTKRGVKTLITTTPEFEGRSFGTNVMEGVLVTLSGRKPEDLSPKDYMDLMAKLNWKPRIQTLNT</sequence>
<keyword evidence="2" id="KW-1185">Reference proteome</keyword>
<evidence type="ECO:0000313" key="1">
    <source>
        <dbReference type="EMBL" id="BDI31723.1"/>
    </source>
</evidence>
<accession>A0A402D158</accession>
<organism evidence="1 2">
    <name type="scientific">Capsulimonas corticalis</name>
    <dbReference type="NCBI Taxonomy" id="2219043"/>
    <lineage>
        <taxon>Bacteria</taxon>
        <taxon>Bacillati</taxon>
        <taxon>Armatimonadota</taxon>
        <taxon>Armatimonadia</taxon>
        <taxon>Capsulimonadales</taxon>
        <taxon>Capsulimonadaceae</taxon>
        <taxon>Capsulimonas</taxon>
    </lineage>
</organism>
<dbReference type="KEGG" id="ccot:CCAX7_37740"/>
<dbReference type="Proteomes" id="UP000287394">
    <property type="component" value="Chromosome"/>
</dbReference>
<reference evidence="1 2" key="1">
    <citation type="journal article" date="2019" name="Int. J. Syst. Evol. Microbiol.">
        <title>Capsulimonas corticalis gen. nov., sp. nov., an aerobic capsulated bacterium, of a novel bacterial order, Capsulimonadales ord. nov., of the class Armatimonadia of the phylum Armatimonadetes.</title>
        <authorList>
            <person name="Li J."/>
            <person name="Kudo C."/>
            <person name="Tonouchi A."/>
        </authorList>
    </citation>
    <scope>NUCLEOTIDE SEQUENCE [LARGE SCALE GENOMIC DNA]</scope>
    <source>
        <strain evidence="1 2">AX-7</strain>
    </source>
</reference>
<name>A0A402D158_9BACT</name>